<reference evidence="7 8" key="1">
    <citation type="submission" date="2016-09" db="EMBL/GenBank/DDBJ databases">
        <authorList>
            <person name="Doonan J."/>
            <person name="Pachebat J.A."/>
            <person name="Golyshin P.N."/>
            <person name="Denman S."/>
            <person name="Mcdonald J.E."/>
        </authorList>
    </citation>
    <scope>NUCLEOTIDE SEQUENCE [LARGE SCALE GENOMIC DNA]</scope>
    <source>
        <strain evidence="7 8">NCPPB 3934</strain>
    </source>
</reference>
<evidence type="ECO:0000313" key="7">
    <source>
        <dbReference type="EMBL" id="RLM23895.1"/>
    </source>
</evidence>
<evidence type="ECO:0000256" key="3">
    <source>
        <dbReference type="ARBA" id="ARBA00022737"/>
    </source>
</evidence>
<gene>
    <name evidence="7" type="ORF">BIY29_09850</name>
</gene>
<sequence length="180" mass="19307">MNRFVIADSRKCIGCRTCEVACVLAHSDGKTSSLSPEHFSPRLRVVKSLNVSTTIQCRQCEDAPCANVCPNGAITHANACIQVQQKKCIGCKTCVVACPYGAMTVVSKPVARISHHQMLGNGIKAEAQKCDLCDGRAAGPACIGFCPTKALRMIGHDDIQAMIQQKQRRAALDEAAGMQF</sequence>
<feature type="domain" description="4Fe-4S ferredoxin-type" evidence="6">
    <location>
        <begin position="2"/>
        <end position="22"/>
    </location>
</feature>
<evidence type="ECO:0000259" key="6">
    <source>
        <dbReference type="PROSITE" id="PS51379"/>
    </source>
</evidence>
<dbReference type="AlphaFoldDB" id="A0A421DNP0"/>
<keyword evidence="1" id="KW-0004">4Fe-4S</keyword>
<evidence type="ECO:0000256" key="4">
    <source>
        <dbReference type="ARBA" id="ARBA00023004"/>
    </source>
</evidence>
<comment type="caution">
    <text evidence="7">The sequence shown here is derived from an EMBL/GenBank/DDBJ whole genome shotgun (WGS) entry which is preliminary data.</text>
</comment>
<keyword evidence="2" id="KW-0479">Metal-binding</keyword>
<dbReference type="Pfam" id="PF00037">
    <property type="entry name" value="Fer4"/>
    <property type="match status" value="1"/>
</dbReference>
<organism evidence="7 8">
    <name type="scientific">Brenneria alni</name>
    <dbReference type="NCBI Taxonomy" id="71656"/>
    <lineage>
        <taxon>Bacteria</taxon>
        <taxon>Pseudomonadati</taxon>
        <taxon>Pseudomonadota</taxon>
        <taxon>Gammaproteobacteria</taxon>
        <taxon>Enterobacterales</taxon>
        <taxon>Pectobacteriaceae</taxon>
        <taxon>Brenneria</taxon>
    </lineage>
</organism>
<keyword evidence="3" id="KW-0677">Repeat</keyword>
<name>A0A421DNP0_9GAMM</name>
<protein>
    <submittedName>
        <fullName evidence="7">Effector protein</fullName>
    </submittedName>
</protein>
<dbReference type="GO" id="GO:0046872">
    <property type="term" value="F:metal ion binding"/>
    <property type="evidence" value="ECO:0007669"/>
    <property type="project" value="UniProtKB-KW"/>
</dbReference>
<dbReference type="RefSeq" id="WP_121575013.1">
    <property type="nucleotide sequence ID" value="NZ_MJLZ01000019.1"/>
</dbReference>
<keyword evidence="8" id="KW-1185">Reference proteome</keyword>
<dbReference type="InterPro" id="IPR050294">
    <property type="entry name" value="RnfB_subfamily"/>
</dbReference>
<dbReference type="OrthoDB" id="9779457at2"/>
<dbReference type="EMBL" id="MJLZ01000019">
    <property type="protein sequence ID" value="RLM23895.1"/>
    <property type="molecule type" value="Genomic_DNA"/>
</dbReference>
<dbReference type="CDD" id="cd10554">
    <property type="entry name" value="HycB_like"/>
    <property type="match status" value="1"/>
</dbReference>
<accession>A0A421DNP0</accession>
<dbReference type="Proteomes" id="UP000285648">
    <property type="component" value="Unassembled WGS sequence"/>
</dbReference>
<dbReference type="Gene3D" id="3.30.70.20">
    <property type="match status" value="2"/>
</dbReference>
<evidence type="ECO:0000256" key="1">
    <source>
        <dbReference type="ARBA" id="ARBA00022485"/>
    </source>
</evidence>
<dbReference type="PANTHER" id="PTHR42859:SF17">
    <property type="entry name" value="ELECTRON TRANSPORT PROTEIN HYDN-RELATED"/>
    <property type="match status" value="1"/>
</dbReference>
<dbReference type="PANTHER" id="PTHR42859">
    <property type="entry name" value="OXIDOREDUCTASE"/>
    <property type="match status" value="1"/>
</dbReference>
<evidence type="ECO:0000313" key="8">
    <source>
        <dbReference type="Proteomes" id="UP000285648"/>
    </source>
</evidence>
<dbReference type="InterPro" id="IPR017896">
    <property type="entry name" value="4Fe4S_Fe-S-bd"/>
</dbReference>
<proteinExistence type="predicted"/>
<evidence type="ECO:0000256" key="5">
    <source>
        <dbReference type="ARBA" id="ARBA00023014"/>
    </source>
</evidence>
<dbReference type="PROSITE" id="PS51379">
    <property type="entry name" value="4FE4S_FER_2"/>
    <property type="match status" value="2"/>
</dbReference>
<dbReference type="PROSITE" id="PS00198">
    <property type="entry name" value="4FE4S_FER_1"/>
    <property type="match status" value="1"/>
</dbReference>
<evidence type="ECO:0000256" key="2">
    <source>
        <dbReference type="ARBA" id="ARBA00022723"/>
    </source>
</evidence>
<dbReference type="InterPro" id="IPR017900">
    <property type="entry name" value="4Fe4S_Fe_S_CS"/>
</dbReference>
<keyword evidence="4" id="KW-0408">Iron</keyword>
<feature type="domain" description="4Fe-4S ferredoxin-type" evidence="6">
    <location>
        <begin position="79"/>
        <end position="108"/>
    </location>
</feature>
<dbReference type="SUPFAM" id="SSF54862">
    <property type="entry name" value="4Fe-4S ferredoxins"/>
    <property type="match status" value="1"/>
</dbReference>
<dbReference type="GO" id="GO:0051539">
    <property type="term" value="F:4 iron, 4 sulfur cluster binding"/>
    <property type="evidence" value="ECO:0007669"/>
    <property type="project" value="UniProtKB-KW"/>
</dbReference>
<keyword evidence="5" id="KW-0411">Iron-sulfur</keyword>